<feature type="chain" id="PRO_5042511123" description="Secreted protein" evidence="2">
    <location>
        <begin position="18"/>
        <end position="448"/>
    </location>
</feature>
<dbReference type="AlphaFoldDB" id="A0AAG5DAG7"/>
<evidence type="ECO:0000256" key="2">
    <source>
        <dbReference type="SAM" id="SignalP"/>
    </source>
</evidence>
<name>A0AAG5DAG7_ANOAO</name>
<evidence type="ECO:0008006" key="5">
    <source>
        <dbReference type="Google" id="ProtNLM"/>
    </source>
</evidence>
<keyword evidence="2" id="KW-0732">Signal</keyword>
<keyword evidence="4" id="KW-1185">Reference proteome</keyword>
<evidence type="ECO:0000256" key="1">
    <source>
        <dbReference type="SAM" id="MobiDB-lite"/>
    </source>
</evidence>
<accession>A0AAG5DAG7</accession>
<dbReference type="Proteomes" id="UP000075880">
    <property type="component" value="Unassembled WGS sequence"/>
</dbReference>
<reference evidence="3" key="1">
    <citation type="submission" date="2024-04" db="UniProtKB">
        <authorList>
            <consortium name="EnsemblMetazoa"/>
        </authorList>
    </citation>
    <scope>IDENTIFICATION</scope>
    <source>
        <strain evidence="3">EBRO</strain>
    </source>
</reference>
<protein>
    <recommendedName>
        <fullName evidence="5">Secreted protein</fullName>
    </recommendedName>
</protein>
<proteinExistence type="predicted"/>
<feature type="signal peptide" evidence="2">
    <location>
        <begin position="1"/>
        <end position="17"/>
    </location>
</feature>
<feature type="compositionally biased region" description="Basic and acidic residues" evidence="1">
    <location>
        <begin position="44"/>
        <end position="62"/>
    </location>
</feature>
<evidence type="ECO:0000313" key="4">
    <source>
        <dbReference type="Proteomes" id="UP000075880"/>
    </source>
</evidence>
<feature type="region of interest" description="Disordered" evidence="1">
    <location>
        <begin position="42"/>
        <end position="62"/>
    </location>
</feature>
<sequence length="448" mass="49727">MFVLLLVLTVLVDQIDQLLLHHRELVLVHTLTGVPVQEGALAEHGPELARDAPEKLRDGRRVGDERGRHLEPAWWHVADGRFDVVRDEVAARQPLLGECTSHLLLDQPCRKSPAKDGRRREEGALGGIAGRQQVAAAEQLVHQFANRRLTVALGGAGAQGRNAGHEEVQPPVGHHVGEQLAQVRIQLTREPKAASDAGHRRRDQVVQVVEGGPGQPQRVHADVVQRLIVQAERFIRRLHHRAEGKHGVVRLYHHLGHLRRRDDAERVVDPAREDVLQILQQQRAQPRTCAPANRVHQLKALQTVASLSHPPGALDNPVQQLGSFRVVPARPIVARTGLPGDKAIGGEEPPMTAAPEVVQGARLQVGEDGARDEVTAGSLIEVHVDTLQRQEVPVLELTARIEAVLLAQVPPEALGRPVAAMAQMKHHYLSHRFRFFFFLFFNYFFLFH</sequence>
<evidence type="ECO:0000313" key="3">
    <source>
        <dbReference type="EnsemblMetazoa" id="ENSAATROPP008191"/>
    </source>
</evidence>
<organism evidence="3 4">
    <name type="scientific">Anopheles atroparvus</name>
    <name type="common">European mosquito</name>
    <dbReference type="NCBI Taxonomy" id="41427"/>
    <lineage>
        <taxon>Eukaryota</taxon>
        <taxon>Metazoa</taxon>
        <taxon>Ecdysozoa</taxon>
        <taxon>Arthropoda</taxon>
        <taxon>Hexapoda</taxon>
        <taxon>Insecta</taxon>
        <taxon>Pterygota</taxon>
        <taxon>Neoptera</taxon>
        <taxon>Endopterygota</taxon>
        <taxon>Diptera</taxon>
        <taxon>Nematocera</taxon>
        <taxon>Culicoidea</taxon>
        <taxon>Culicidae</taxon>
        <taxon>Anophelinae</taxon>
        <taxon>Anopheles</taxon>
    </lineage>
</organism>
<dbReference type="EnsemblMetazoa" id="ENSAATROPT009066">
    <property type="protein sequence ID" value="ENSAATROPP008191"/>
    <property type="gene ID" value="ENSAATROPG007385"/>
</dbReference>